<evidence type="ECO:0000256" key="2">
    <source>
        <dbReference type="ARBA" id="ARBA00022448"/>
    </source>
</evidence>
<keyword evidence="7" id="KW-0630">Potassium</keyword>
<feature type="transmembrane region" description="Helical" evidence="12">
    <location>
        <begin position="255"/>
        <end position="281"/>
    </location>
</feature>
<dbReference type="InterPro" id="IPR028325">
    <property type="entry name" value="VG_K_chnl"/>
</dbReference>
<evidence type="ECO:0000256" key="4">
    <source>
        <dbReference type="ARBA" id="ARBA00022692"/>
    </source>
</evidence>
<dbReference type="PRINTS" id="PR00169">
    <property type="entry name" value="KCHANNEL"/>
</dbReference>
<keyword evidence="6" id="KW-0851">Voltage-gated channel</keyword>
<evidence type="ECO:0000259" key="14">
    <source>
        <dbReference type="Pfam" id="PF07885"/>
    </source>
</evidence>
<evidence type="ECO:0000313" key="15">
    <source>
        <dbReference type="EMBL" id="RHY30936.1"/>
    </source>
</evidence>
<dbReference type="Pfam" id="PF00520">
    <property type="entry name" value="Ion_trans"/>
    <property type="match status" value="1"/>
</dbReference>
<dbReference type="VEuPathDB" id="FungiDB:H310_00327"/>
<evidence type="ECO:0000256" key="5">
    <source>
        <dbReference type="ARBA" id="ARBA00022826"/>
    </source>
</evidence>
<sequence>MFYAETTPELQAYGPDSFLCRRAMGTYCKPPTRSSATDPGCFVWTSNTTVTSTKLSFDCQNGTECYGSGWNVGSPTASMACEDSFAFPQRMCHLRECKPDHAPLVDMTALWFYPEAYFTFVFTMEFSLRLYATKRRCKLVQSMGSWLDIGAVIPFYAEVAASWMEARPTLFAIVPTFPTVMSVLPILKTLRVLKMGKRIQIQIDKLTIVTDMWRSTWLSIVTYVRCSREYQPDGAPRLTTVGYGDLKPRTPVGRFIDILVMVFGSCYTAMPLSLIGGQFYYCYEQYFKQQQRGNVPDAPRNPLEAPAKKSTSVLSVEDIDILKKCGVVVLLLDEMMQNVYKLMHATSSTTDDLASEQPKPHGDVEGIDHSESMNHFRTASLHGHMHVENLFHRSSDFGRRTSGGGNLSGGFLGRGSVTRVTPVNNFHRASLTGQVDNQINEFRRRRELIQTAATHLTVTKFDILFQVNHVMF</sequence>
<dbReference type="GO" id="GO:0001508">
    <property type="term" value="P:action potential"/>
    <property type="evidence" value="ECO:0007669"/>
    <property type="project" value="TreeGrafter"/>
</dbReference>
<evidence type="ECO:0000256" key="3">
    <source>
        <dbReference type="ARBA" id="ARBA00022538"/>
    </source>
</evidence>
<name>A0A3R6ZRS1_9STRA</name>
<dbReference type="InterPro" id="IPR005821">
    <property type="entry name" value="Ion_trans_dom"/>
</dbReference>
<evidence type="ECO:0000256" key="6">
    <source>
        <dbReference type="ARBA" id="ARBA00022882"/>
    </source>
</evidence>
<dbReference type="Gene3D" id="1.10.287.70">
    <property type="match status" value="1"/>
</dbReference>
<reference evidence="15 16" key="1">
    <citation type="submission" date="2018-08" db="EMBL/GenBank/DDBJ databases">
        <title>Aphanomyces genome sequencing and annotation.</title>
        <authorList>
            <person name="Minardi D."/>
            <person name="Oidtmann B."/>
            <person name="Van Der Giezen M."/>
            <person name="Studholme D.J."/>
        </authorList>
    </citation>
    <scope>NUCLEOTIDE SEQUENCE [LARGE SCALE GENOMIC DNA]</scope>
    <source>
        <strain evidence="15 16">NJM0002</strain>
    </source>
</reference>
<feature type="transmembrane region" description="Helical" evidence="12">
    <location>
        <begin position="170"/>
        <end position="190"/>
    </location>
</feature>
<dbReference type="PANTHER" id="PTHR11537:SF254">
    <property type="entry name" value="POTASSIUM VOLTAGE-GATED CHANNEL PROTEIN SHAB"/>
    <property type="match status" value="1"/>
</dbReference>
<keyword evidence="5" id="KW-0631">Potassium channel</keyword>
<keyword evidence="16" id="KW-1185">Reference proteome</keyword>
<dbReference type="SUPFAM" id="SSF81324">
    <property type="entry name" value="Voltage-gated potassium channels"/>
    <property type="match status" value="1"/>
</dbReference>
<feature type="domain" description="Potassium channel" evidence="14">
    <location>
        <begin position="238"/>
        <end position="276"/>
    </location>
</feature>
<dbReference type="Gene3D" id="1.20.120.350">
    <property type="entry name" value="Voltage-gated potassium channels. Chain C"/>
    <property type="match status" value="1"/>
</dbReference>
<evidence type="ECO:0000256" key="8">
    <source>
        <dbReference type="ARBA" id="ARBA00022989"/>
    </source>
</evidence>
<dbReference type="PANTHER" id="PTHR11537">
    <property type="entry name" value="VOLTAGE-GATED POTASSIUM CHANNEL"/>
    <property type="match status" value="1"/>
</dbReference>
<dbReference type="AlphaFoldDB" id="A0A3R6ZRS1"/>
<evidence type="ECO:0000256" key="9">
    <source>
        <dbReference type="ARBA" id="ARBA00023065"/>
    </source>
</evidence>
<evidence type="ECO:0000259" key="13">
    <source>
        <dbReference type="Pfam" id="PF00520"/>
    </source>
</evidence>
<evidence type="ECO:0000256" key="10">
    <source>
        <dbReference type="ARBA" id="ARBA00023136"/>
    </source>
</evidence>
<evidence type="ECO:0000256" key="1">
    <source>
        <dbReference type="ARBA" id="ARBA00004141"/>
    </source>
</evidence>
<evidence type="ECO:0000313" key="16">
    <source>
        <dbReference type="Proteomes" id="UP000285060"/>
    </source>
</evidence>
<feature type="domain" description="Ion transport" evidence="13">
    <location>
        <begin position="100"/>
        <end position="202"/>
    </location>
</feature>
<dbReference type="GO" id="GO:0008076">
    <property type="term" value="C:voltage-gated potassium channel complex"/>
    <property type="evidence" value="ECO:0007669"/>
    <property type="project" value="InterPro"/>
</dbReference>
<comment type="caution">
    <text evidence="15">The sequence shown here is derived from an EMBL/GenBank/DDBJ whole genome shotgun (WGS) entry which is preliminary data.</text>
</comment>
<keyword evidence="11" id="KW-0407">Ion channel</keyword>
<evidence type="ECO:0000256" key="7">
    <source>
        <dbReference type="ARBA" id="ARBA00022958"/>
    </source>
</evidence>
<keyword evidence="10 12" id="KW-0472">Membrane</keyword>
<keyword evidence="8 12" id="KW-1133">Transmembrane helix</keyword>
<dbReference type="InterPro" id="IPR013099">
    <property type="entry name" value="K_chnl_dom"/>
</dbReference>
<proteinExistence type="predicted"/>
<feature type="transmembrane region" description="Helical" evidence="12">
    <location>
        <begin position="144"/>
        <end position="164"/>
    </location>
</feature>
<dbReference type="Pfam" id="PF07885">
    <property type="entry name" value="Ion_trans_2"/>
    <property type="match status" value="1"/>
</dbReference>
<dbReference type="InterPro" id="IPR027359">
    <property type="entry name" value="Volt_channel_dom_sf"/>
</dbReference>
<comment type="subcellular location">
    <subcellularLocation>
        <location evidence="1">Membrane</location>
        <topology evidence="1">Multi-pass membrane protein</topology>
    </subcellularLocation>
</comment>
<dbReference type="GO" id="GO:0005249">
    <property type="term" value="F:voltage-gated potassium channel activity"/>
    <property type="evidence" value="ECO:0007669"/>
    <property type="project" value="InterPro"/>
</dbReference>
<gene>
    <name evidence="15" type="ORF">DYB32_003898</name>
</gene>
<organism evidence="15 16">
    <name type="scientific">Aphanomyces invadans</name>
    <dbReference type="NCBI Taxonomy" id="157072"/>
    <lineage>
        <taxon>Eukaryota</taxon>
        <taxon>Sar</taxon>
        <taxon>Stramenopiles</taxon>
        <taxon>Oomycota</taxon>
        <taxon>Saprolegniomycetes</taxon>
        <taxon>Saprolegniales</taxon>
        <taxon>Verrucalvaceae</taxon>
        <taxon>Aphanomyces</taxon>
    </lineage>
</organism>
<dbReference type="EMBL" id="QUSY01000260">
    <property type="protein sequence ID" value="RHY30936.1"/>
    <property type="molecule type" value="Genomic_DNA"/>
</dbReference>
<keyword evidence="4 12" id="KW-0812">Transmembrane</keyword>
<dbReference type="Proteomes" id="UP000285060">
    <property type="component" value="Unassembled WGS sequence"/>
</dbReference>
<keyword evidence="2" id="KW-0813">Transport</keyword>
<evidence type="ECO:0008006" key="17">
    <source>
        <dbReference type="Google" id="ProtNLM"/>
    </source>
</evidence>
<evidence type="ECO:0000256" key="11">
    <source>
        <dbReference type="ARBA" id="ARBA00023303"/>
    </source>
</evidence>
<keyword evidence="9" id="KW-0406">Ion transport</keyword>
<keyword evidence="3" id="KW-0633">Potassium transport</keyword>
<feature type="transmembrane region" description="Helical" evidence="12">
    <location>
        <begin position="111"/>
        <end position="132"/>
    </location>
</feature>
<protein>
    <recommendedName>
        <fullName evidence="17">Potassium channel domain-containing protein</fullName>
    </recommendedName>
</protein>
<evidence type="ECO:0000256" key="12">
    <source>
        <dbReference type="SAM" id="Phobius"/>
    </source>
</evidence>
<accession>A0A3R6ZRS1</accession>